<dbReference type="GO" id="GO:0003700">
    <property type="term" value="F:DNA-binding transcription factor activity"/>
    <property type="evidence" value="ECO:0007669"/>
    <property type="project" value="InterPro"/>
</dbReference>
<dbReference type="PANTHER" id="PTHR43280:SF2">
    <property type="entry name" value="HTH-TYPE TRANSCRIPTIONAL REGULATOR EXSA"/>
    <property type="match status" value="1"/>
</dbReference>
<keyword evidence="5" id="KW-1185">Reference proteome</keyword>
<reference evidence="4 5" key="1">
    <citation type="journal article" date="2011" name="Stand. Genomic Sci.">
        <title>Complete genome sequence of the gliding, heparinolytic Pedobacter saltans type strain (113).</title>
        <authorList>
            <person name="Liolios K."/>
            <person name="Sikorski J."/>
            <person name="Lu M."/>
            <person name="Nolan M."/>
            <person name="Lapidus A."/>
            <person name="Lucas S."/>
            <person name="Hammon N."/>
            <person name="Deshpande S."/>
            <person name="Cheng J.F."/>
            <person name="Tapia R."/>
            <person name="Han C."/>
            <person name="Goodwin L."/>
            <person name="Pitluck S."/>
            <person name="Huntemann M."/>
            <person name="Ivanova N."/>
            <person name="Pagani I."/>
            <person name="Mavromatis K."/>
            <person name="Ovchinikova G."/>
            <person name="Pati A."/>
            <person name="Chen A."/>
            <person name="Palaniappan K."/>
            <person name="Land M."/>
            <person name="Hauser L."/>
            <person name="Brambilla E.M."/>
            <person name="Kotsyurbenko O."/>
            <person name="Rohde M."/>
            <person name="Tindall B.J."/>
            <person name="Abt B."/>
            <person name="Goker M."/>
            <person name="Detter J.C."/>
            <person name="Woyke T."/>
            <person name="Bristow J."/>
            <person name="Eisen J.A."/>
            <person name="Markowitz V."/>
            <person name="Hugenholtz P."/>
            <person name="Klenk H.P."/>
            <person name="Kyrpides N.C."/>
        </authorList>
    </citation>
    <scope>NUCLEOTIDE SEQUENCE [LARGE SCALE GENOMIC DNA]</scope>
    <source>
        <strain evidence="5">ATCC 51119 / DSM 12145 / JCM 21818 / LMG 10337 / NBRC 100064 / NCIMB 13643</strain>
    </source>
</reference>
<evidence type="ECO:0000313" key="4">
    <source>
        <dbReference type="EMBL" id="ADY52973.1"/>
    </source>
</evidence>
<feature type="transmembrane region" description="Helical" evidence="2">
    <location>
        <begin position="31"/>
        <end position="51"/>
    </location>
</feature>
<dbReference type="OrthoDB" id="9779074at2"/>
<dbReference type="HOGENOM" id="CLU_041408_1_1_10"/>
<evidence type="ECO:0000313" key="5">
    <source>
        <dbReference type="Proteomes" id="UP000000310"/>
    </source>
</evidence>
<protein>
    <submittedName>
        <fullName evidence="4">Helix-turn-helix-domain containing protein AraC type</fullName>
    </submittedName>
</protein>
<evidence type="ECO:0000259" key="3">
    <source>
        <dbReference type="PROSITE" id="PS01124"/>
    </source>
</evidence>
<dbReference type="Proteomes" id="UP000000310">
    <property type="component" value="Chromosome"/>
</dbReference>
<dbReference type="Gene3D" id="1.10.10.60">
    <property type="entry name" value="Homeodomain-like"/>
    <property type="match status" value="1"/>
</dbReference>
<dbReference type="AlphaFoldDB" id="F0SE47"/>
<keyword evidence="2" id="KW-1133">Transmembrane helix</keyword>
<dbReference type="SMART" id="SM00342">
    <property type="entry name" value="HTH_ARAC"/>
    <property type="match status" value="1"/>
</dbReference>
<feature type="transmembrane region" description="Helical" evidence="2">
    <location>
        <begin position="212"/>
        <end position="231"/>
    </location>
</feature>
<feature type="transmembrane region" description="Helical" evidence="2">
    <location>
        <begin position="142"/>
        <end position="162"/>
    </location>
</feature>
<evidence type="ECO:0000256" key="2">
    <source>
        <dbReference type="SAM" id="Phobius"/>
    </source>
</evidence>
<feature type="transmembrane region" description="Helical" evidence="2">
    <location>
        <begin position="95"/>
        <end position="113"/>
    </location>
</feature>
<dbReference type="eggNOG" id="COG2207">
    <property type="taxonomic scope" value="Bacteria"/>
</dbReference>
<dbReference type="Pfam" id="PF12833">
    <property type="entry name" value="HTH_18"/>
    <property type="match status" value="1"/>
</dbReference>
<dbReference type="EMBL" id="CP002545">
    <property type="protein sequence ID" value="ADY52973.1"/>
    <property type="molecule type" value="Genomic_DNA"/>
</dbReference>
<proteinExistence type="predicted"/>
<evidence type="ECO:0000256" key="1">
    <source>
        <dbReference type="ARBA" id="ARBA00023125"/>
    </source>
</evidence>
<keyword evidence="2" id="KW-0812">Transmembrane</keyword>
<organism evidence="4 5">
    <name type="scientific">Pseudopedobacter saltans (strain ATCC 51119 / DSM 12145 / JCM 21818 / CCUG 39354 / LMG 10337 / NBRC 100064 / NCIMB 13643)</name>
    <name type="common">Pedobacter saltans</name>
    <dbReference type="NCBI Taxonomy" id="762903"/>
    <lineage>
        <taxon>Bacteria</taxon>
        <taxon>Pseudomonadati</taxon>
        <taxon>Bacteroidota</taxon>
        <taxon>Sphingobacteriia</taxon>
        <taxon>Sphingobacteriales</taxon>
        <taxon>Sphingobacteriaceae</taxon>
        <taxon>Pseudopedobacter</taxon>
    </lineage>
</organism>
<reference evidence="5" key="2">
    <citation type="submission" date="2011-02" db="EMBL/GenBank/DDBJ databases">
        <title>The complete genome of Pedobacter saltans DSM 12145.</title>
        <authorList>
            <consortium name="US DOE Joint Genome Institute (JGI-PGF)"/>
            <person name="Lucas S."/>
            <person name="Copeland A."/>
            <person name="Lapidus A."/>
            <person name="Bruce D."/>
            <person name="Goodwin L."/>
            <person name="Pitluck S."/>
            <person name="Kyrpides N."/>
            <person name="Mavromatis K."/>
            <person name="Pagani I."/>
            <person name="Ivanova N."/>
            <person name="Ovchinnikova G."/>
            <person name="Lu M."/>
            <person name="Detter J.C."/>
            <person name="Han C."/>
            <person name="Land M."/>
            <person name="Hauser L."/>
            <person name="Markowitz V."/>
            <person name="Cheng J.-F."/>
            <person name="Hugenholtz P."/>
            <person name="Woyke T."/>
            <person name="Wu D."/>
            <person name="Tindall B."/>
            <person name="Pomrenke H.G."/>
            <person name="Brambilla E."/>
            <person name="Klenk H.-P."/>
            <person name="Eisen J.A."/>
        </authorList>
    </citation>
    <scope>NUCLEOTIDE SEQUENCE [LARGE SCALE GENOMIC DNA]</scope>
    <source>
        <strain evidence="5">ATCC 51119 / DSM 12145 / JCM 21818 / LMG 10337 / NBRC 100064 / NCIMB 13643</strain>
    </source>
</reference>
<sequence length="387" mass="44724">MNVYNLVLSGICFLFFVFALNLIFTRKQHQALGRLLAIIIFARIGQMMIYLSVRGGYLEAFSILFRLFYPLYYLTPAVLYLYITKLLGNDKKRKGIWLHFIPFLIAIIHFIPWEISPNINWEAVAYDIERNTQVFVLQRTGLLPAVFLVYFKIILLLGYLIASWAAFVKSPLFKQKNWSTHKIWISFILCLATVFRMISLLPIWIPQSAKDYPWFIMVNCVGLVMIVLYILHKPGLLYNYLLVNVKIGDHVVPGTKKEKGTGTIVQDTHKKTIGNQQAVNGYDLEKLMRTKQLFLNPNMQIIDLASEIGISVHQCSSLVNNETGKSFRDWINTHRVLFFIATYPDHKSYKTIEAMANEAGFKSLATFYKAFKKETGVMPKQYFIKNS</sequence>
<keyword evidence="1" id="KW-0238">DNA-binding</keyword>
<keyword evidence="2" id="KW-0472">Membrane</keyword>
<name>F0SE47_PSESL</name>
<dbReference type="PANTHER" id="PTHR43280">
    <property type="entry name" value="ARAC-FAMILY TRANSCRIPTIONAL REGULATOR"/>
    <property type="match status" value="1"/>
</dbReference>
<accession>F0SE47</accession>
<feature type="transmembrane region" description="Helical" evidence="2">
    <location>
        <begin position="63"/>
        <end position="83"/>
    </location>
</feature>
<dbReference type="KEGG" id="psn:Pedsa_2425"/>
<feature type="transmembrane region" description="Helical" evidence="2">
    <location>
        <begin position="6"/>
        <end position="24"/>
    </location>
</feature>
<dbReference type="InterPro" id="IPR018060">
    <property type="entry name" value="HTH_AraC"/>
</dbReference>
<feature type="domain" description="HTH araC/xylS-type" evidence="3">
    <location>
        <begin position="285"/>
        <end position="385"/>
    </location>
</feature>
<gene>
    <name evidence="4" type="ordered locus">Pedsa_2425</name>
</gene>
<dbReference type="PROSITE" id="PS01124">
    <property type="entry name" value="HTH_ARAC_FAMILY_2"/>
    <property type="match status" value="1"/>
</dbReference>
<dbReference type="GO" id="GO:0043565">
    <property type="term" value="F:sequence-specific DNA binding"/>
    <property type="evidence" value="ECO:0007669"/>
    <property type="project" value="InterPro"/>
</dbReference>
<feature type="transmembrane region" description="Helical" evidence="2">
    <location>
        <begin position="183"/>
        <end position="206"/>
    </location>
</feature>